<sequence>MKIKNKTNLTNTIIFKNNIHNKINDHNFDFSRIIIEKVVDENSIKSDDFPDETSILIFDNKNREITPFKRYVLLQNKIKELRKKEYSKKSVNEQILKNHDTIILKLIEKKKLSRQRLLISKEKFKSNKRLKMIRKYKSLKFIQDKIQSLKNKQQKITDRKIHTKNAVSDIVNSVETNKKTVSSYQKQIADLSKKLDSHKNTLEEKLDAISDINDKRKSMSEYIDNCSIHSENRLNVKERKIDSIIQAMQFIAAQMQKLVNLSNYMRSSLDKSKEFANYFLEIFNKRKKQHNRLSCVEMTENAIAFVGSQQNNLTQIKKIGSEINRYLDDKLSNLGEEDPAKTDKAKFLRDSKKYENEIASLSKKKVEAEILIESETKINKKLIDQLNSENENEKENLKELERILKKTEKSLKMTSQANELV</sequence>
<feature type="coiled-coil region" evidence="1">
    <location>
        <begin position="139"/>
        <end position="215"/>
    </location>
</feature>
<proteinExistence type="predicted"/>
<organism evidence="2 3">
    <name type="scientific">Bonamia ostreae</name>
    <dbReference type="NCBI Taxonomy" id="126728"/>
    <lineage>
        <taxon>Eukaryota</taxon>
        <taxon>Sar</taxon>
        <taxon>Rhizaria</taxon>
        <taxon>Endomyxa</taxon>
        <taxon>Ascetosporea</taxon>
        <taxon>Haplosporida</taxon>
        <taxon>Bonamia</taxon>
    </lineage>
</organism>
<feature type="coiled-coil region" evidence="1">
    <location>
        <begin position="344"/>
        <end position="417"/>
    </location>
</feature>
<comment type="caution">
    <text evidence="2">The sequence shown here is derived from an EMBL/GenBank/DDBJ whole genome shotgun (WGS) entry which is preliminary data.</text>
</comment>
<dbReference type="EMBL" id="JBDODL010000069">
    <property type="protein sequence ID" value="MES1918486.1"/>
    <property type="molecule type" value="Genomic_DNA"/>
</dbReference>
<reference evidence="2 3" key="1">
    <citation type="journal article" date="2024" name="BMC Biol.">
        <title>Comparative genomics of Ascetosporea gives new insight into the evolutionary basis for animal parasitism in Rhizaria.</title>
        <authorList>
            <person name="Hiltunen Thoren M."/>
            <person name="Onut-Brannstrom I."/>
            <person name="Alfjorden A."/>
            <person name="Peckova H."/>
            <person name="Swords F."/>
            <person name="Hooper C."/>
            <person name="Holzer A.S."/>
            <person name="Bass D."/>
            <person name="Burki F."/>
        </authorList>
    </citation>
    <scope>NUCLEOTIDE SEQUENCE [LARGE SCALE GENOMIC DNA]</scope>
    <source>
        <strain evidence="2">20-A016</strain>
    </source>
</reference>
<evidence type="ECO:0000313" key="2">
    <source>
        <dbReference type="EMBL" id="MES1918486.1"/>
    </source>
</evidence>
<dbReference type="Proteomes" id="UP001439008">
    <property type="component" value="Unassembled WGS sequence"/>
</dbReference>
<evidence type="ECO:0000256" key="1">
    <source>
        <dbReference type="SAM" id="Coils"/>
    </source>
</evidence>
<evidence type="ECO:0000313" key="3">
    <source>
        <dbReference type="Proteomes" id="UP001439008"/>
    </source>
</evidence>
<keyword evidence="3" id="KW-1185">Reference proteome</keyword>
<accession>A0ABV2AFL3</accession>
<protein>
    <submittedName>
        <fullName evidence="2">Uncharacterized protein</fullName>
    </submittedName>
</protein>
<name>A0ABV2AFL3_9EUKA</name>
<gene>
    <name evidence="2" type="ORF">MHBO_000451</name>
</gene>
<keyword evidence="1" id="KW-0175">Coiled coil</keyword>